<proteinExistence type="predicted"/>
<dbReference type="RefSeq" id="WP_073076448.1">
    <property type="nucleotide sequence ID" value="NZ_FQXV01000002.1"/>
</dbReference>
<dbReference type="PANTHER" id="PTHR28037">
    <property type="entry name" value="ALCOHOL O-ACETYLTRANSFERASE 1-RELATED"/>
    <property type="match status" value="1"/>
</dbReference>
<dbReference type="SUPFAM" id="SSF52777">
    <property type="entry name" value="CoA-dependent acyltransferases"/>
    <property type="match status" value="2"/>
</dbReference>
<sequence length="422" mass="46914">MKHSAEIFDLVQYLFDTTGFNDHQLHCVIKYKNKVNAAIMEKAFRLLIDAVPILSRVYRDHGGNSYWEDTSEHRYPDLFSVVDNAKAFDAFTFSKTSETAGPQIKGCLLFGKSDALSIVMNHMVTDGAGMKECACLLSQIYSGLIKDPAYKPDFVIDGIRSYNKVLTGLRLQDRLGILFFRGKDNNSSGDDTFPLSDGRCVQPFICTHALTPEKLRDIIAFSKQNNATVNDVILTAYFRVLSSIPGLQGKTLSVPLMIDMRRYLEDKSFSALANLASTEILRIAASPGETFLETLKKVAGETAAMKGRSFGLNSFVKLYTLFKISGRGKAYKLLEKHLRNPNICITNIGVIDAGRLVFDGAEIDNAYITGSIKYRPHFQLSLSSFGDKMTLAVNLYGDSTDHEKIQEFLAQMDRALDDAAPV</sequence>
<dbReference type="Gene3D" id="3.30.559.30">
    <property type="entry name" value="Nonribosomal peptide synthetase, condensation domain"/>
    <property type="match status" value="1"/>
</dbReference>
<keyword evidence="2" id="KW-1185">Reference proteome</keyword>
<dbReference type="InterPro" id="IPR052058">
    <property type="entry name" value="Alcohol_O-acetyltransferase"/>
</dbReference>
<dbReference type="EMBL" id="FQXV01000002">
    <property type="protein sequence ID" value="SHH75955.1"/>
    <property type="molecule type" value="Genomic_DNA"/>
</dbReference>
<evidence type="ECO:0000313" key="2">
    <source>
        <dbReference type="Proteomes" id="UP000183995"/>
    </source>
</evidence>
<reference evidence="1 2" key="1">
    <citation type="submission" date="2016-11" db="EMBL/GenBank/DDBJ databases">
        <authorList>
            <person name="Jaros S."/>
            <person name="Januszkiewicz K."/>
            <person name="Wedrychowicz H."/>
        </authorList>
    </citation>
    <scope>NUCLEOTIDE SEQUENCE [LARGE SCALE GENOMIC DNA]</scope>
    <source>
        <strain evidence="1 2">DSM 10068</strain>
    </source>
</reference>
<organism evidence="1 2">
    <name type="scientific">Sporobacter termitidis DSM 10068</name>
    <dbReference type="NCBI Taxonomy" id="1123282"/>
    <lineage>
        <taxon>Bacteria</taxon>
        <taxon>Bacillati</taxon>
        <taxon>Bacillota</taxon>
        <taxon>Clostridia</taxon>
        <taxon>Eubacteriales</taxon>
        <taxon>Oscillospiraceae</taxon>
        <taxon>Sporobacter</taxon>
    </lineage>
</organism>
<gene>
    <name evidence="1" type="ORF">SAMN02745823_00887</name>
</gene>
<accession>A0A1M5VL49</accession>
<dbReference type="PANTHER" id="PTHR28037:SF1">
    <property type="entry name" value="ALCOHOL O-ACETYLTRANSFERASE 1-RELATED"/>
    <property type="match status" value="1"/>
</dbReference>
<protein>
    <submittedName>
        <fullName evidence="1">Uncharacterized protein, contains a NRPS condensation (Elongation) domain</fullName>
    </submittedName>
</protein>
<name>A0A1M5VL49_9FIRM</name>
<dbReference type="OrthoDB" id="7321121at2"/>
<dbReference type="AlphaFoldDB" id="A0A1M5VL49"/>
<dbReference type="STRING" id="1123282.SAMN02745823_00887"/>
<dbReference type="Proteomes" id="UP000183995">
    <property type="component" value="Unassembled WGS sequence"/>
</dbReference>
<evidence type="ECO:0000313" key="1">
    <source>
        <dbReference type="EMBL" id="SHH75955.1"/>
    </source>
</evidence>